<organism evidence="2 3">
    <name type="scientific">Laccaria amethystina LaAM-08-1</name>
    <dbReference type="NCBI Taxonomy" id="1095629"/>
    <lineage>
        <taxon>Eukaryota</taxon>
        <taxon>Fungi</taxon>
        <taxon>Dikarya</taxon>
        <taxon>Basidiomycota</taxon>
        <taxon>Agaricomycotina</taxon>
        <taxon>Agaricomycetes</taxon>
        <taxon>Agaricomycetidae</taxon>
        <taxon>Agaricales</taxon>
        <taxon>Agaricineae</taxon>
        <taxon>Hydnangiaceae</taxon>
        <taxon>Laccaria</taxon>
    </lineage>
</organism>
<dbReference type="HOGENOM" id="CLU_1949171_0_0_1"/>
<evidence type="ECO:0000313" key="3">
    <source>
        <dbReference type="Proteomes" id="UP000054477"/>
    </source>
</evidence>
<reference evidence="2 3" key="1">
    <citation type="submission" date="2014-04" db="EMBL/GenBank/DDBJ databases">
        <authorList>
            <consortium name="DOE Joint Genome Institute"/>
            <person name="Kuo A."/>
            <person name="Kohler A."/>
            <person name="Nagy L.G."/>
            <person name="Floudas D."/>
            <person name="Copeland A."/>
            <person name="Barry K.W."/>
            <person name="Cichocki N."/>
            <person name="Veneault-Fourrey C."/>
            <person name="LaButti K."/>
            <person name="Lindquist E.A."/>
            <person name="Lipzen A."/>
            <person name="Lundell T."/>
            <person name="Morin E."/>
            <person name="Murat C."/>
            <person name="Sun H."/>
            <person name="Tunlid A."/>
            <person name="Henrissat B."/>
            <person name="Grigoriev I.V."/>
            <person name="Hibbett D.S."/>
            <person name="Martin F."/>
            <person name="Nordberg H.P."/>
            <person name="Cantor M.N."/>
            <person name="Hua S.X."/>
        </authorList>
    </citation>
    <scope>NUCLEOTIDE SEQUENCE [LARGE SCALE GENOMIC DNA]</scope>
    <source>
        <strain evidence="2 3">LaAM-08-1</strain>
    </source>
</reference>
<name>A0A0C9WT28_9AGAR</name>
<dbReference type="EMBL" id="KN839018">
    <property type="protein sequence ID" value="KIJ91358.1"/>
    <property type="molecule type" value="Genomic_DNA"/>
</dbReference>
<evidence type="ECO:0000256" key="1">
    <source>
        <dbReference type="SAM" id="MobiDB-lite"/>
    </source>
</evidence>
<evidence type="ECO:0000313" key="2">
    <source>
        <dbReference type="EMBL" id="KIJ91358.1"/>
    </source>
</evidence>
<sequence length="129" mass="14648">MKRTLTSKPKKRYSWNRRQPSHPAPRSPQQNDNNKSGGHQALCEANTGDTYGERRRRWEQHHFGTAIEAATTLHTARPDQIHPTSIPKNPDVRAAPALGVSGVPCATYRWAIPKYPCHWTERTSLGDER</sequence>
<gene>
    <name evidence="2" type="ORF">K443DRAFT_489819</name>
</gene>
<feature type="region of interest" description="Disordered" evidence="1">
    <location>
        <begin position="1"/>
        <end position="57"/>
    </location>
</feature>
<proteinExistence type="predicted"/>
<dbReference type="AlphaFoldDB" id="A0A0C9WT28"/>
<keyword evidence="3" id="KW-1185">Reference proteome</keyword>
<feature type="compositionally biased region" description="Basic residues" evidence="1">
    <location>
        <begin position="1"/>
        <end position="15"/>
    </location>
</feature>
<protein>
    <submittedName>
        <fullName evidence="2">Uncharacterized protein</fullName>
    </submittedName>
</protein>
<dbReference type="Proteomes" id="UP000054477">
    <property type="component" value="Unassembled WGS sequence"/>
</dbReference>
<accession>A0A0C9WT28</accession>
<feature type="compositionally biased region" description="Polar residues" evidence="1">
    <location>
        <begin position="27"/>
        <end position="37"/>
    </location>
</feature>
<reference evidence="3" key="2">
    <citation type="submission" date="2015-01" db="EMBL/GenBank/DDBJ databases">
        <title>Evolutionary Origins and Diversification of the Mycorrhizal Mutualists.</title>
        <authorList>
            <consortium name="DOE Joint Genome Institute"/>
            <consortium name="Mycorrhizal Genomics Consortium"/>
            <person name="Kohler A."/>
            <person name="Kuo A."/>
            <person name="Nagy L.G."/>
            <person name="Floudas D."/>
            <person name="Copeland A."/>
            <person name="Barry K.W."/>
            <person name="Cichocki N."/>
            <person name="Veneault-Fourrey C."/>
            <person name="LaButti K."/>
            <person name="Lindquist E.A."/>
            <person name="Lipzen A."/>
            <person name="Lundell T."/>
            <person name="Morin E."/>
            <person name="Murat C."/>
            <person name="Riley R."/>
            <person name="Ohm R."/>
            <person name="Sun H."/>
            <person name="Tunlid A."/>
            <person name="Henrissat B."/>
            <person name="Grigoriev I.V."/>
            <person name="Hibbett D.S."/>
            <person name="Martin F."/>
        </authorList>
    </citation>
    <scope>NUCLEOTIDE SEQUENCE [LARGE SCALE GENOMIC DNA]</scope>
    <source>
        <strain evidence="3">LaAM-08-1</strain>
    </source>
</reference>